<dbReference type="OrthoDB" id="7200179at2"/>
<proteinExistence type="predicted"/>
<dbReference type="Proteomes" id="UP000199302">
    <property type="component" value="Unassembled WGS sequence"/>
</dbReference>
<reference evidence="2 3" key="1">
    <citation type="submission" date="2016-10" db="EMBL/GenBank/DDBJ databases">
        <authorList>
            <person name="de Groot N.N."/>
        </authorList>
    </citation>
    <scope>NUCLEOTIDE SEQUENCE [LARGE SCALE GENOMIC DNA]</scope>
    <source>
        <strain evidence="3">KMM 9023,NRIC 0796,JCM 17311,KCTC 23692</strain>
    </source>
</reference>
<dbReference type="AlphaFoldDB" id="A0A1I6D950"/>
<accession>A0A1I6D950</accession>
<name>A0A1I6D950_9RHOB</name>
<organism evidence="2 3">
    <name type="scientific">Poseidonocella sedimentorum</name>
    <dbReference type="NCBI Taxonomy" id="871652"/>
    <lineage>
        <taxon>Bacteria</taxon>
        <taxon>Pseudomonadati</taxon>
        <taxon>Pseudomonadota</taxon>
        <taxon>Alphaproteobacteria</taxon>
        <taxon>Rhodobacterales</taxon>
        <taxon>Roseobacteraceae</taxon>
        <taxon>Poseidonocella</taxon>
    </lineage>
</organism>
<evidence type="ECO:0000256" key="1">
    <source>
        <dbReference type="SAM" id="Coils"/>
    </source>
</evidence>
<dbReference type="Gene3D" id="3.30.450.40">
    <property type="match status" value="1"/>
</dbReference>
<dbReference type="InterPro" id="IPR007435">
    <property type="entry name" value="DUF484"/>
</dbReference>
<feature type="coiled-coil region" evidence="1">
    <location>
        <begin position="45"/>
        <end position="72"/>
    </location>
</feature>
<gene>
    <name evidence="2" type="ORF">SAMN04515673_102430</name>
</gene>
<evidence type="ECO:0008006" key="4">
    <source>
        <dbReference type="Google" id="ProtNLM"/>
    </source>
</evidence>
<dbReference type="Pfam" id="PF04340">
    <property type="entry name" value="DUF484"/>
    <property type="match status" value="1"/>
</dbReference>
<protein>
    <recommendedName>
        <fullName evidence="4">DUF484 domain-containing protein</fullName>
    </recommendedName>
</protein>
<keyword evidence="1" id="KW-0175">Coiled coil</keyword>
<evidence type="ECO:0000313" key="3">
    <source>
        <dbReference type="Proteomes" id="UP000199302"/>
    </source>
</evidence>
<dbReference type="STRING" id="871652.SAMN04515673_102430"/>
<dbReference type="EMBL" id="FOYI01000002">
    <property type="protein sequence ID" value="SFR01852.1"/>
    <property type="molecule type" value="Genomic_DNA"/>
</dbReference>
<evidence type="ECO:0000313" key="2">
    <source>
        <dbReference type="EMBL" id="SFR01852.1"/>
    </source>
</evidence>
<dbReference type="InterPro" id="IPR029016">
    <property type="entry name" value="GAF-like_dom_sf"/>
</dbReference>
<dbReference type="RefSeq" id="WP_092077280.1">
    <property type="nucleotide sequence ID" value="NZ_FOYI01000002.1"/>
</dbReference>
<sequence length="234" mass="25286">MSTDPLIDDALRARIIAEPESILEDGAVMKALVTASEEARGDNVIDLRGIAMERLERRLDRLEDTHRSVIAAAYENLSGTHQVHRAILQMLEPADFEGFLAALSGEASAILRVDEMHIILESADAEQGTALVPVNSVISTAPPGFVTRLLSGLGGAETRVVLRNLQQGLPAIYGPISVEIRSEACLRLDLGPDRLPGLLVMGARDSKTFAPQQATDLLDFFGGVVERQLRGWLA</sequence>
<keyword evidence="3" id="KW-1185">Reference proteome</keyword>